<dbReference type="HOGENOM" id="CLU_2097277_0_0_1"/>
<dbReference type="AlphaFoldDB" id="B0CPN3"/>
<accession>B0CPN3</accession>
<gene>
    <name evidence="2" type="ORF">LACBIDRAFT_321340</name>
</gene>
<protein>
    <submittedName>
        <fullName evidence="2">Predicted protein</fullName>
    </submittedName>
</protein>
<dbReference type="GeneID" id="6068846"/>
<sequence>MQFCKDLYQPQTVTTHRKAIAYKESKWVIQPKPKAPTRESRLDVASPHRLLPSTNGLLPSINGPPSLPPSLDKWRMASSLEECPPPPPSTNGEWPPLTNGTLDKRRMGERPPLSMN</sequence>
<keyword evidence="3" id="KW-1185">Reference proteome</keyword>
<evidence type="ECO:0000256" key="1">
    <source>
        <dbReference type="SAM" id="MobiDB-lite"/>
    </source>
</evidence>
<dbReference type="KEGG" id="lbc:LACBIDRAFT_321340"/>
<evidence type="ECO:0000313" key="2">
    <source>
        <dbReference type="EMBL" id="EDR15482.1"/>
    </source>
</evidence>
<dbReference type="InParanoid" id="B0CPN3"/>
<evidence type="ECO:0000313" key="3">
    <source>
        <dbReference type="Proteomes" id="UP000001194"/>
    </source>
</evidence>
<feature type="region of interest" description="Disordered" evidence="1">
    <location>
        <begin position="51"/>
        <end position="116"/>
    </location>
</feature>
<proteinExistence type="predicted"/>
<dbReference type="RefSeq" id="XP_001873690.1">
    <property type="nucleotide sequence ID" value="XM_001873655.1"/>
</dbReference>
<dbReference type="Proteomes" id="UP000001194">
    <property type="component" value="Unassembled WGS sequence"/>
</dbReference>
<dbReference type="EMBL" id="DS547091">
    <property type="protein sequence ID" value="EDR15482.1"/>
    <property type="molecule type" value="Genomic_DNA"/>
</dbReference>
<name>B0CPN3_LACBS</name>
<organism evidence="3">
    <name type="scientific">Laccaria bicolor (strain S238N-H82 / ATCC MYA-4686)</name>
    <name type="common">Bicoloured deceiver</name>
    <name type="synonym">Laccaria laccata var. bicolor</name>
    <dbReference type="NCBI Taxonomy" id="486041"/>
    <lineage>
        <taxon>Eukaryota</taxon>
        <taxon>Fungi</taxon>
        <taxon>Dikarya</taxon>
        <taxon>Basidiomycota</taxon>
        <taxon>Agaricomycotina</taxon>
        <taxon>Agaricomycetes</taxon>
        <taxon>Agaricomycetidae</taxon>
        <taxon>Agaricales</taxon>
        <taxon>Agaricineae</taxon>
        <taxon>Hydnangiaceae</taxon>
        <taxon>Laccaria</taxon>
    </lineage>
</organism>
<reference evidence="2 3" key="1">
    <citation type="journal article" date="2008" name="Nature">
        <title>The genome of Laccaria bicolor provides insights into mycorrhizal symbiosis.</title>
        <authorList>
            <person name="Martin F."/>
            <person name="Aerts A."/>
            <person name="Ahren D."/>
            <person name="Brun A."/>
            <person name="Danchin E.G.J."/>
            <person name="Duchaussoy F."/>
            <person name="Gibon J."/>
            <person name="Kohler A."/>
            <person name="Lindquist E."/>
            <person name="Pereda V."/>
            <person name="Salamov A."/>
            <person name="Shapiro H.J."/>
            <person name="Wuyts J."/>
            <person name="Blaudez D."/>
            <person name="Buee M."/>
            <person name="Brokstein P."/>
            <person name="Canbaeck B."/>
            <person name="Cohen D."/>
            <person name="Courty P.E."/>
            <person name="Coutinho P.M."/>
            <person name="Delaruelle C."/>
            <person name="Detter J.C."/>
            <person name="Deveau A."/>
            <person name="DiFazio S."/>
            <person name="Duplessis S."/>
            <person name="Fraissinet-Tachet L."/>
            <person name="Lucic E."/>
            <person name="Frey-Klett P."/>
            <person name="Fourrey C."/>
            <person name="Feussner I."/>
            <person name="Gay G."/>
            <person name="Grimwood J."/>
            <person name="Hoegger P.J."/>
            <person name="Jain P."/>
            <person name="Kilaru S."/>
            <person name="Labbe J."/>
            <person name="Lin Y.C."/>
            <person name="Legue V."/>
            <person name="Le Tacon F."/>
            <person name="Marmeisse R."/>
            <person name="Melayah D."/>
            <person name="Montanini B."/>
            <person name="Muratet M."/>
            <person name="Nehls U."/>
            <person name="Niculita-Hirzel H."/>
            <person name="Oudot-Le Secq M.P."/>
            <person name="Peter M."/>
            <person name="Quesneville H."/>
            <person name="Rajashekar B."/>
            <person name="Reich M."/>
            <person name="Rouhier N."/>
            <person name="Schmutz J."/>
            <person name="Yin T."/>
            <person name="Chalot M."/>
            <person name="Henrissat B."/>
            <person name="Kuees U."/>
            <person name="Lucas S."/>
            <person name="Van de Peer Y."/>
            <person name="Podila G.K."/>
            <person name="Polle A."/>
            <person name="Pukkila P.J."/>
            <person name="Richardson P.M."/>
            <person name="Rouze P."/>
            <person name="Sanders I.R."/>
            <person name="Stajich J.E."/>
            <person name="Tunlid A."/>
            <person name="Tuskan G."/>
            <person name="Grigoriev I.V."/>
        </authorList>
    </citation>
    <scope>NUCLEOTIDE SEQUENCE [LARGE SCALE GENOMIC DNA]</scope>
    <source>
        <strain evidence="3">S238N-H82 / ATCC MYA-4686</strain>
    </source>
</reference>